<evidence type="ECO:0000313" key="6">
    <source>
        <dbReference type="EMBL" id="ALQ36272.1"/>
    </source>
</evidence>
<evidence type="ECO:0000256" key="1">
    <source>
        <dbReference type="ARBA" id="ARBA00006594"/>
    </source>
</evidence>
<gene>
    <name evidence="6" type="ORF">RN92_10250</name>
</gene>
<dbReference type="Proteomes" id="UP000068516">
    <property type="component" value="Chromosome"/>
</dbReference>
<evidence type="ECO:0000256" key="4">
    <source>
        <dbReference type="ARBA" id="ARBA00022691"/>
    </source>
</evidence>
<dbReference type="InterPro" id="IPR002295">
    <property type="entry name" value="N4/N6-MTase_EcoPI_Mod-like"/>
</dbReference>
<dbReference type="AlphaFoldDB" id="A0AAC8WM27"/>
<dbReference type="PROSITE" id="PS00092">
    <property type="entry name" value="N6_MTASE"/>
    <property type="match status" value="1"/>
</dbReference>
<evidence type="ECO:0000313" key="7">
    <source>
        <dbReference type="Proteomes" id="UP000068516"/>
    </source>
</evidence>
<dbReference type="InterPro" id="IPR029063">
    <property type="entry name" value="SAM-dependent_MTases_sf"/>
</dbReference>
<name>A0AAC8WM27_9FUSO</name>
<comment type="similarity">
    <text evidence="1">Belongs to the N(4)/N(6)-methyltransferase family.</text>
</comment>
<protein>
    <recommendedName>
        <fullName evidence="5">DNA methylase N-4/N-6 domain-containing protein</fullName>
    </recommendedName>
</protein>
<accession>A0AAC8WM27</accession>
<dbReference type="EMBL" id="CP013336">
    <property type="protein sequence ID" value="ALQ36272.1"/>
    <property type="molecule type" value="Genomic_DNA"/>
</dbReference>
<dbReference type="GO" id="GO:0008170">
    <property type="term" value="F:N-methyltransferase activity"/>
    <property type="evidence" value="ECO:0007669"/>
    <property type="project" value="InterPro"/>
</dbReference>
<dbReference type="Gene3D" id="3.40.50.150">
    <property type="entry name" value="Vaccinia Virus protein VP39"/>
    <property type="match status" value="1"/>
</dbReference>
<dbReference type="GO" id="GO:0032259">
    <property type="term" value="P:methylation"/>
    <property type="evidence" value="ECO:0007669"/>
    <property type="project" value="UniProtKB-KW"/>
</dbReference>
<keyword evidence="3" id="KW-0808">Transferase</keyword>
<evidence type="ECO:0000259" key="5">
    <source>
        <dbReference type="Pfam" id="PF01555"/>
    </source>
</evidence>
<organism evidence="6 7">
    <name type="scientific">Fusobacterium hwasookii ChDC F206</name>
    <dbReference type="NCBI Taxonomy" id="1307443"/>
    <lineage>
        <taxon>Bacteria</taxon>
        <taxon>Fusobacteriati</taxon>
        <taxon>Fusobacteriota</taxon>
        <taxon>Fusobacteriia</taxon>
        <taxon>Fusobacteriales</taxon>
        <taxon>Fusobacteriaceae</taxon>
        <taxon>Fusobacterium</taxon>
    </lineage>
</organism>
<feature type="domain" description="DNA methylase N-4/N-6" evidence="5">
    <location>
        <begin position="1"/>
        <end position="329"/>
    </location>
</feature>
<dbReference type="GeneID" id="60660357"/>
<dbReference type="InterPro" id="IPR002052">
    <property type="entry name" value="DNA_methylase_N6_adenine_CS"/>
</dbReference>
<keyword evidence="4" id="KW-0949">S-adenosyl-L-methionine</keyword>
<dbReference type="REBASE" id="132645">
    <property type="entry name" value="M.FhwF206ORF10250P"/>
</dbReference>
<dbReference type="GO" id="GO:0003677">
    <property type="term" value="F:DNA binding"/>
    <property type="evidence" value="ECO:0007669"/>
    <property type="project" value="InterPro"/>
</dbReference>
<sequence>MIYIDPPYNTGSDFIYNDDFSQSEEEYKEISGNYDEEGNRLFKNTDSNGRFHTDWLNMMYPRLKLARDLLTDDGVIFISIDDNEQANLKKLCDEIFGADNIVNQLVIKTSETKGLKNAHAHLKFPKQKEYILVYSKNKSFFSMNPLEIPKSDSELSKYLKYYNKKINNIYKDISEWKIENYLGNDKIKDSETLIYLVEPDNEVKLDIKDKEFKILKNSQGKELIYYCIDNKIKKVLFLKDNLTKKESDLWLDISTINLNKETNGIPNYSNGQKPLKLIEKILRTLNEDCIVMDFFSGSATVAQAIMEMNVKNNKNFKFIMIQIQESLEKNLKEATSKELKNGISKQIKFLQTINKPLNICEIGKERIRRAAKKLKEENPNSNFDDGFRVLRIDSSNMKDVYYKPEEFTQENLKMFESNIKEDRSGEDLLFQVMLDLGIELSNKIEEKFIQNNKIYDVGENFLIACFDENITEEVVTEIAKLKPFFAIFKEGNNLTDNTLINFEEIFKTYSPDTKRRVL</sequence>
<dbReference type="RefSeq" id="WP_060555490.1">
    <property type="nucleotide sequence ID" value="NZ_CP013336.1"/>
</dbReference>
<dbReference type="PRINTS" id="PR00506">
    <property type="entry name" value="D21N6MTFRASE"/>
</dbReference>
<dbReference type="PIRSF" id="PIRSF015855">
    <property type="entry name" value="TypeIII_Mtase_mKpnI"/>
    <property type="match status" value="1"/>
</dbReference>
<dbReference type="Pfam" id="PF01555">
    <property type="entry name" value="N6_N4_Mtase"/>
    <property type="match status" value="1"/>
</dbReference>
<proteinExistence type="inferred from homology"/>
<dbReference type="SUPFAM" id="SSF53335">
    <property type="entry name" value="S-adenosyl-L-methionine-dependent methyltransferases"/>
    <property type="match status" value="1"/>
</dbReference>
<reference evidence="6 7" key="1">
    <citation type="submission" date="2015-11" db="EMBL/GenBank/DDBJ databases">
        <authorList>
            <person name="Kook J.-K."/>
            <person name="Park S.-N."/>
            <person name="Lim Y.K."/>
            <person name="Jo E."/>
        </authorList>
    </citation>
    <scope>NUCLEOTIDE SEQUENCE [LARGE SCALE GENOMIC DNA]</scope>
    <source>
        <strain evidence="6 7">ChDC F206</strain>
    </source>
</reference>
<evidence type="ECO:0000256" key="2">
    <source>
        <dbReference type="ARBA" id="ARBA00022603"/>
    </source>
</evidence>
<evidence type="ECO:0000256" key="3">
    <source>
        <dbReference type="ARBA" id="ARBA00022679"/>
    </source>
</evidence>
<dbReference type="InterPro" id="IPR002941">
    <property type="entry name" value="DNA_methylase_N4/N6"/>
</dbReference>
<keyword evidence="2" id="KW-0489">Methyltransferase</keyword>